<keyword evidence="2" id="KW-0378">Hydrolase</keyword>
<dbReference type="Pfam" id="PF02517">
    <property type="entry name" value="Rce1-like"/>
    <property type="match status" value="1"/>
</dbReference>
<evidence type="ECO:0000313" key="2">
    <source>
        <dbReference type="EMBL" id="CRY80036.1"/>
    </source>
</evidence>
<name>A0A0H5PBU8_NOCFR</name>
<protein>
    <submittedName>
        <fullName evidence="2">CAAX amino terminal protease self-immunity</fullName>
    </submittedName>
</protein>
<sequence length="216" mass="22451">MSVRRSGRHAKAAAAVLLPLAWNNRLLPALGLGIRGRTAAHLTFALGYATALGARPNWLSPRGFRAGLLISAVVAAGSAAALTCPRTRAALAAAPDRTPEVRTAEWITVHIPLGTALPEELIFRATLDPLLTTALGPRPALVIGPLTFGLWHIHSARAAGDPILPTIAATTAAGVVFGSLYRRTAGAVAPTLVHLTLNTAGAVITTSARKRARRGR</sequence>
<proteinExistence type="predicted"/>
<dbReference type="InterPro" id="IPR003675">
    <property type="entry name" value="Rce1/LyrA-like_dom"/>
</dbReference>
<dbReference type="KEGG" id="nfr:ERS450000_03648"/>
<dbReference type="GO" id="GO:0004175">
    <property type="term" value="F:endopeptidase activity"/>
    <property type="evidence" value="ECO:0007669"/>
    <property type="project" value="UniProtKB-ARBA"/>
</dbReference>
<evidence type="ECO:0000313" key="3">
    <source>
        <dbReference type="Proteomes" id="UP000057820"/>
    </source>
</evidence>
<dbReference type="RefSeq" id="WP_060593644.1">
    <property type="nucleotide sequence ID" value="NZ_CP031418.1"/>
</dbReference>
<keyword evidence="2" id="KW-0614">Plasmid</keyword>
<keyword evidence="2" id="KW-0645">Protease</keyword>
<dbReference type="Proteomes" id="UP000057820">
    <property type="component" value="Plasmid 2"/>
</dbReference>
<reference evidence="3" key="1">
    <citation type="submission" date="2015-03" db="EMBL/GenBank/DDBJ databases">
        <authorList>
            <consortium name="Pathogen Informatics"/>
        </authorList>
    </citation>
    <scope>NUCLEOTIDE SEQUENCE [LARGE SCALE GENOMIC DNA]</scope>
    <source>
        <strain evidence="3">NCTC11134</strain>
        <plasmid evidence="3">2</plasmid>
    </source>
</reference>
<organism evidence="2 3">
    <name type="scientific">Nocardia farcinica</name>
    <dbReference type="NCBI Taxonomy" id="37329"/>
    <lineage>
        <taxon>Bacteria</taxon>
        <taxon>Bacillati</taxon>
        <taxon>Actinomycetota</taxon>
        <taxon>Actinomycetes</taxon>
        <taxon>Mycobacteriales</taxon>
        <taxon>Nocardiaceae</taxon>
        <taxon>Nocardia</taxon>
    </lineage>
</organism>
<geneLocation type="plasmid" evidence="2">
    <name>2</name>
</geneLocation>
<dbReference type="EMBL" id="LN868939">
    <property type="protein sequence ID" value="CRY80036.1"/>
    <property type="molecule type" value="Genomic_DNA"/>
</dbReference>
<gene>
    <name evidence="2" type="ORF">ERS450000_03648</name>
</gene>
<feature type="domain" description="CAAX prenyl protease 2/Lysostaphin resistance protein A-like" evidence="1">
    <location>
        <begin position="106"/>
        <end position="199"/>
    </location>
</feature>
<dbReference type="AlphaFoldDB" id="A0A0H5PBU8"/>
<dbReference type="GO" id="GO:0080120">
    <property type="term" value="P:CAAX-box protein maturation"/>
    <property type="evidence" value="ECO:0007669"/>
    <property type="project" value="UniProtKB-ARBA"/>
</dbReference>
<accession>A0A0H5PBU8</accession>
<evidence type="ECO:0000259" key="1">
    <source>
        <dbReference type="Pfam" id="PF02517"/>
    </source>
</evidence>
<dbReference type="GO" id="GO:0006508">
    <property type="term" value="P:proteolysis"/>
    <property type="evidence" value="ECO:0007669"/>
    <property type="project" value="UniProtKB-KW"/>
</dbReference>